<dbReference type="RefSeq" id="WP_280948999.1">
    <property type="nucleotide sequence ID" value="NZ_CADEAH010000005.1"/>
</dbReference>
<dbReference type="Proteomes" id="UP000027015">
    <property type="component" value="Unassembled WGS sequence"/>
</dbReference>
<name>A0A067WH99_9HYPH</name>
<reference evidence="1 2" key="1">
    <citation type="submission" date="2012-04" db="EMBL/GenBank/DDBJ databases">
        <title>The Genome Sequence of Bartonella koehlerae C-29.</title>
        <authorList>
            <consortium name="The Broad Institute Genome Sequencing Platform"/>
            <consortium name="The Broad Institute Genome Sequencing Center for Infectious Disease"/>
            <person name="Feldgarden M."/>
            <person name="Kirby J."/>
            <person name="Kosoy M."/>
            <person name="Birtles R."/>
            <person name="Probert W.S."/>
            <person name="Chiaraviglio L."/>
            <person name="Walker B."/>
            <person name="Young S.K."/>
            <person name="Zeng Q."/>
            <person name="Gargeya S."/>
            <person name="Fitzgerald M."/>
            <person name="Haas B."/>
            <person name="Abouelleil A."/>
            <person name="Alvarado L."/>
            <person name="Arachchi H.M."/>
            <person name="Berlin A.M."/>
            <person name="Chapman S.B."/>
            <person name="Goldberg J."/>
            <person name="Griggs A."/>
            <person name="Gujja S."/>
            <person name="Hansen M."/>
            <person name="Howarth C."/>
            <person name="Imamovic A."/>
            <person name="Larimer J."/>
            <person name="McCowen C."/>
            <person name="Montmayeur A."/>
            <person name="Murphy C."/>
            <person name="Neiman D."/>
            <person name="Pearson M."/>
            <person name="Priest M."/>
            <person name="Roberts A."/>
            <person name="Saif S."/>
            <person name="Shea T."/>
            <person name="Sisk P."/>
            <person name="Sykes S."/>
            <person name="Wortman J."/>
            <person name="Nusbaum C."/>
            <person name="Birren B."/>
        </authorList>
    </citation>
    <scope>NUCLEOTIDE SEQUENCE [LARGE SCALE GENOMIC DNA]</scope>
    <source>
        <strain evidence="1 2">C-29</strain>
    </source>
</reference>
<organism evidence="1 2">
    <name type="scientific">Bartonella koehlerae C-29</name>
    <dbReference type="NCBI Taxonomy" id="1134510"/>
    <lineage>
        <taxon>Bacteria</taxon>
        <taxon>Pseudomonadati</taxon>
        <taxon>Pseudomonadota</taxon>
        <taxon>Alphaproteobacteria</taxon>
        <taxon>Hyphomicrobiales</taxon>
        <taxon>Bartonellaceae</taxon>
        <taxon>Bartonella</taxon>
    </lineage>
</organism>
<protein>
    <submittedName>
        <fullName evidence="1">Uncharacterized protein</fullName>
    </submittedName>
</protein>
<evidence type="ECO:0000313" key="1">
    <source>
        <dbReference type="EMBL" id="KEC56163.1"/>
    </source>
</evidence>
<sequence>MSDFRRTDQKTMDHDGEAVKSDANFGKLIPLLQTIDCVVGYK</sequence>
<comment type="caution">
    <text evidence="1">The sequence shown here is derived from an EMBL/GenBank/DDBJ whole genome shotgun (WGS) entry which is preliminary data.</text>
</comment>
<dbReference type="EMBL" id="AHPL01000003">
    <property type="protein sequence ID" value="KEC56163.1"/>
    <property type="molecule type" value="Genomic_DNA"/>
</dbReference>
<dbReference type="STRING" id="1134510.O9A_00388"/>
<keyword evidence="2" id="KW-1185">Reference proteome</keyword>
<proteinExistence type="predicted"/>
<dbReference type="AlphaFoldDB" id="A0A067WH99"/>
<accession>A0A067WH99</accession>
<dbReference type="HOGENOM" id="CLU_3247767_0_0_5"/>
<evidence type="ECO:0000313" key="2">
    <source>
        <dbReference type="Proteomes" id="UP000027015"/>
    </source>
</evidence>
<dbReference type="PATRIC" id="fig|1134510.3.peg.462"/>
<gene>
    <name evidence="1" type="ORF">O9A_00388</name>
</gene>